<keyword evidence="2" id="KW-0614">Plasmid</keyword>
<proteinExistence type="predicted"/>
<name>A0A345CZV6_9GAMM</name>
<accession>A0A345CZV6</accession>
<gene>
    <name evidence="2" type="ORF">AV903_26300</name>
</gene>
<feature type="region of interest" description="Disordered" evidence="1">
    <location>
        <begin position="1"/>
        <end position="20"/>
    </location>
</feature>
<dbReference type="EMBL" id="CP013971">
    <property type="protein sequence ID" value="AXF78973.1"/>
    <property type="molecule type" value="Genomic_DNA"/>
</dbReference>
<evidence type="ECO:0000256" key="1">
    <source>
        <dbReference type="SAM" id="MobiDB-lite"/>
    </source>
</evidence>
<geneLocation type="plasmid" evidence="2 3">
    <name>unnamed1</name>
</geneLocation>
<evidence type="ECO:0000313" key="2">
    <source>
        <dbReference type="EMBL" id="AXF78973.1"/>
    </source>
</evidence>
<reference evidence="2 3" key="1">
    <citation type="submission" date="2016-01" db="EMBL/GenBank/DDBJ databases">
        <authorList>
            <person name="Oliw E.H."/>
        </authorList>
    </citation>
    <scope>NUCLEOTIDE SEQUENCE [LARGE SCALE GENOMIC DNA]</scope>
    <source>
        <strain evidence="2 3">MDcuke</strain>
        <plasmid evidence="2 3">unnamed1</plasmid>
    </source>
</reference>
<evidence type="ECO:0000313" key="3">
    <source>
        <dbReference type="Proteomes" id="UP000264980"/>
    </source>
</evidence>
<dbReference type="Proteomes" id="UP000264980">
    <property type="component" value="Plasmid unnamed1"/>
</dbReference>
<dbReference type="RefSeq" id="WP_233480907.1">
    <property type="nucleotide sequence ID" value="NZ_CP013971.1"/>
</dbReference>
<organism evidence="2 3">
    <name type="scientific">Erwinia tracheiphila</name>
    <dbReference type="NCBI Taxonomy" id="65700"/>
    <lineage>
        <taxon>Bacteria</taxon>
        <taxon>Pseudomonadati</taxon>
        <taxon>Pseudomonadota</taxon>
        <taxon>Gammaproteobacteria</taxon>
        <taxon>Enterobacterales</taxon>
        <taxon>Erwiniaceae</taxon>
        <taxon>Erwinia</taxon>
    </lineage>
</organism>
<sequence length="100" mass="11202">MRNRSNTPPRSEDAFIHGGTAGVDKTLKQSDKLQVVNKAKPVSISFFETNLQDIDEIIREEMLSGRPRVNRSDIVRAAVESLKNLSKTEISRLISGVKHK</sequence>
<dbReference type="AlphaFoldDB" id="A0A345CZV6"/>
<evidence type="ECO:0008006" key="4">
    <source>
        <dbReference type="Google" id="ProtNLM"/>
    </source>
</evidence>
<protein>
    <recommendedName>
        <fullName evidence="4">Ribbon-helix-helix protein CopG domain-containing protein</fullName>
    </recommendedName>
</protein>